<sequence>MDQEKAERLNNILKDVLTPLLERLDKMELAVKGIEDRQEEIMQLLKNK</sequence>
<evidence type="ECO:0000313" key="1">
    <source>
        <dbReference type="EMBL" id="NEY21255.1"/>
    </source>
</evidence>
<dbReference type="Proteomes" id="UP000476934">
    <property type="component" value="Unassembled WGS sequence"/>
</dbReference>
<reference evidence="1 2" key="2">
    <citation type="submission" date="2020-03" db="EMBL/GenBank/DDBJ databases">
        <title>Bacillus aquiflavi sp. nov., isolated from yellow water of strong flavor Chinese baijiu in Yibin region of China.</title>
        <authorList>
            <person name="Xie J."/>
        </authorList>
    </citation>
    <scope>NUCLEOTIDE SEQUENCE [LARGE SCALE GENOMIC DNA]</scope>
    <source>
        <strain evidence="1 2">Gsoil 114</strain>
    </source>
</reference>
<dbReference type="RefSeq" id="WP_155918559.1">
    <property type="nucleotide sequence ID" value="NZ_JAAIWK010000029.1"/>
</dbReference>
<comment type="caution">
    <text evidence="1">The sequence shown here is derived from an EMBL/GenBank/DDBJ whole genome shotgun (WGS) entry which is preliminary data.</text>
</comment>
<protein>
    <submittedName>
        <fullName evidence="1">Uncharacterized protein</fullName>
    </submittedName>
</protein>
<evidence type="ECO:0000313" key="2">
    <source>
        <dbReference type="Proteomes" id="UP000476934"/>
    </source>
</evidence>
<gene>
    <name evidence="1" type="ORF">G4D61_15005</name>
</gene>
<keyword evidence="2" id="KW-1185">Reference proteome</keyword>
<reference evidence="1 2" key="1">
    <citation type="submission" date="2020-02" db="EMBL/GenBank/DDBJ databases">
        <authorList>
            <person name="Feng H."/>
        </authorList>
    </citation>
    <scope>NUCLEOTIDE SEQUENCE [LARGE SCALE GENOMIC DNA]</scope>
    <source>
        <strain evidence="1 2">Gsoil 114</strain>
    </source>
</reference>
<name>A0A6M0PA77_9BACI</name>
<proteinExistence type="predicted"/>
<dbReference type="AlphaFoldDB" id="A0A6M0PA77"/>
<dbReference type="EMBL" id="JAAIWK010000029">
    <property type="protein sequence ID" value="NEY21255.1"/>
    <property type="molecule type" value="Genomic_DNA"/>
</dbReference>
<accession>A0A6M0PA77</accession>
<organism evidence="1 2">
    <name type="scientific">Heyndrickxia ginsengihumi</name>
    <dbReference type="NCBI Taxonomy" id="363870"/>
    <lineage>
        <taxon>Bacteria</taxon>
        <taxon>Bacillati</taxon>
        <taxon>Bacillota</taxon>
        <taxon>Bacilli</taxon>
        <taxon>Bacillales</taxon>
        <taxon>Bacillaceae</taxon>
        <taxon>Heyndrickxia</taxon>
    </lineage>
</organism>